<dbReference type="RefSeq" id="WP_274943919.1">
    <property type="nucleotide sequence ID" value="NZ_JANWOI010000003.1"/>
</dbReference>
<comment type="caution">
    <text evidence="3">The sequence shown here is derived from an EMBL/GenBank/DDBJ whole genome shotgun (WGS) entry which is preliminary data.</text>
</comment>
<evidence type="ECO:0000259" key="2">
    <source>
        <dbReference type="PROSITE" id="PS51819"/>
    </source>
</evidence>
<evidence type="ECO:0000313" key="4">
    <source>
        <dbReference type="Proteomes" id="UP001141619"/>
    </source>
</evidence>
<dbReference type="InterPro" id="IPR051785">
    <property type="entry name" value="MMCE/EMCE_epimerase"/>
</dbReference>
<accession>A0A9X3TYS7</accession>
<dbReference type="PANTHER" id="PTHR43048:SF3">
    <property type="entry name" value="METHYLMALONYL-COA EPIMERASE, MITOCHONDRIAL"/>
    <property type="match status" value="1"/>
</dbReference>
<evidence type="ECO:0000313" key="3">
    <source>
        <dbReference type="EMBL" id="MDA5194215.1"/>
    </source>
</evidence>
<dbReference type="Pfam" id="PF00903">
    <property type="entry name" value="Glyoxalase"/>
    <property type="match status" value="1"/>
</dbReference>
<protein>
    <submittedName>
        <fullName evidence="3">VOC family protein</fullName>
    </submittedName>
</protein>
<proteinExistence type="predicted"/>
<dbReference type="PANTHER" id="PTHR43048">
    <property type="entry name" value="METHYLMALONYL-COA EPIMERASE"/>
    <property type="match status" value="1"/>
</dbReference>
<name>A0A9X3TYS7_9PROT</name>
<dbReference type="Gene3D" id="3.10.180.10">
    <property type="entry name" value="2,3-Dihydroxybiphenyl 1,2-Dioxygenase, domain 1"/>
    <property type="match status" value="1"/>
</dbReference>
<dbReference type="InterPro" id="IPR029068">
    <property type="entry name" value="Glyas_Bleomycin-R_OHBP_Dase"/>
</dbReference>
<keyword evidence="4" id="KW-1185">Reference proteome</keyword>
<dbReference type="SUPFAM" id="SSF54593">
    <property type="entry name" value="Glyoxalase/Bleomycin resistance protein/Dihydroxybiphenyl dioxygenase"/>
    <property type="match status" value="1"/>
</dbReference>
<keyword evidence="1" id="KW-0479">Metal-binding</keyword>
<dbReference type="InterPro" id="IPR037523">
    <property type="entry name" value="VOC_core"/>
</dbReference>
<dbReference type="Proteomes" id="UP001141619">
    <property type="component" value="Unassembled WGS sequence"/>
</dbReference>
<sequence length="176" mass="19186">MTADQKALRPSVGFGELIERVDHVSWTVADIDAVSSFYQQAFGARELYRLGPIDAKDLPPGPGGQDWMAEHVNVPGGCLTLAMLELAPNLNFELFQYHKPTDATRTPPRNSDVGGHHIALRVKDADAVAAHLESHGCKLMPGTIEMTEGPCAGVKNRYLCDPFGNQLELVEYLTGE</sequence>
<dbReference type="AlphaFoldDB" id="A0A9X3TYS7"/>
<evidence type="ECO:0000256" key="1">
    <source>
        <dbReference type="ARBA" id="ARBA00022723"/>
    </source>
</evidence>
<dbReference type="InterPro" id="IPR004360">
    <property type="entry name" value="Glyas_Fos-R_dOase_dom"/>
</dbReference>
<organism evidence="3 4">
    <name type="scientific">Govanella unica</name>
    <dbReference type="NCBI Taxonomy" id="2975056"/>
    <lineage>
        <taxon>Bacteria</taxon>
        <taxon>Pseudomonadati</taxon>
        <taxon>Pseudomonadota</taxon>
        <taxon>Alphaproteobacteria</taxon>
        <taxon>Emcibacterales</taxon>
        <taxon>Govanellaceae</taxon>
        <taxon>Govanella</taxon>
    </lineage>
</organism>
<dbReference type="PROSITE" id="PS51819">
    <property type="entry name" value="VOC"/>
    <property type="match status" value="1"/>
</dbReference>
<reference evidence="3" key="1">
    <citation type="submission" date="2022-08" db="EMBL/GenBank/DDBJ databases">
        <authorList>
            <person name="Vandamme P."/>
            <person name="Hettiarachchi A."/>
            <person name="Peeters C."/>
            <person name="Cnockaert M."/>
            <person name="Carlier A."/>
        </authorList>
    </citation>
    <scope>NUCLEOTIDE SEQUENCE</scope>
    <source>
        <strain evidence="3">LMG 31809</strain>
    </source>
</reference>
<gene>
    <name evidence="3" type="ORF">NYP16_09655</name>
</gene>
<dbReference type="GO" id="GO:0046872">
    <property type="term" value="F:metal ion binding"/>
    <property type="evidence" value="ECO:0007669"/>
    <property type="project" value="UniProtKB-KW"/>
</dbReference>
<dbReference type="GO" id="GO:0046491">
    <property type="term" value="P:L-methylmalonyl-CoA metabolic process"/>
    <property type="evidence" value="ECO:0007669"/>
    <property type="project" value="TreeGrafter"/>
</dbReference>
<reference evidence="3" key="2">
    <citation type="journal article" date="2023" name="Syst. Appl. Microbiol.">
        <title>Govania unica gen. nov., sp. nov., a rare biosphere bacterium that represents a novel family in the class Alphaproteobacteria.</title>
        <authorList>
            <person name="Vandamme P."/>
            <person name="Peeters C."/>
            <person name="Hettiarachchi A."/>
            <person name="Cnockaert M."/>
            <person name="Carlier A."/>
        </authorList>
    </citation>
    <scope>NUCLEOTIDE SEQUENCE</scope>
    <source>
        <strain evidence="3">LMG 31809</strain>
    </source>
</reference>
<dbReference type="GO" id="GO:0004493">
    <property type="term" value="F:methylmalonyl-CoA epimerase activity"/>
    <property type="evidence" value="ECO:0007669"/>
    <property type="project" value="TreeGrafter"/>
</dbReference>
<dbReference type="EMBL" id="JANWOI010000003">
    <property type="protein sequence ID" value="MDA5194215.1"/>
    <property type="molecule type" value="Genomic_DNA"/>
</dbReference>
<feature type="domain" description="VOC" evidence="2">
    <location>
        <begin position="20"/>
        <end position="172"/>
    </location>
</feature>